<dbReference type="EMBL" id="JAHCDA010000004">
    <property type="protein sequence ID" value="MBS7812947.1"/>
    <property type="molecule type" value="Genomic_DNA"/>
</dbReference>
<evidence type="ECO:0000313" key="3">
    <source>
        <dbReference type="EMBL" id="MBS7812947.1"/>
    </source>
</evidence>
<dbReference type="Gene3D" id="3.40.50.150">
    <property type="entry name" value="Vaccinia Virus protein VP39"/>
    <property type="match status" value="1"/>
</dbReference>
<reference evidence="3 4" key="1">
    <citation type="submission" date="2021-05" db="EMBL/GenBank/DDBJ databases">
        <title>Roseococcus sp. XZZS9, whole genome shotgun sequencing project.</title>
        <authorList>
            <person name="Zhao G."/>
            <person name="Shen L."/>
        </authorList>
    </citation>
    <scope>NUCLEOTIDE SEQUENCE [LARGE SCALE GENOMIC DNA]</scope>
    <source>
        <strain evidence="3 4">XZZS9</strain>
    </source>
</reference>
<organism evidence="3 4">
    <name type="scientific">Roseococcus pinisoli</name>
    <dbReference type="NCBI Taxonomy" id="2835040"/>
    <lineage>
        <taxon>Bacteria</taxon>
        <taxon>Pseudomonadati</taxon>
        <taxon>Pseudomonadota</taxon>
        <taxon>Alphaproteobacteria</taxon>
        <taxon>Acetobacterales</taxon>
        <taxon>Roseomonadaceae</taxon>
        <taxon>Roseococcus</taxon>
    </lineage>
</organism>
<evidence type="ECO:0000313" key="4">
    <source>
        <dbReference type="Proteomes" id="UP000766336"/>
    </source>
</evidence>
<sequence length="277" mass="30965">MMTPERVKLTGAKETLLVTLAAKAGESLLPDSLLHDHFAAEAVARIDYDFARLGVDRDLMVGLALRSYLLDVWTRDFLARHPRAVVLHLGCGLDSRVFRIDPGPDVLWFDADFPEVVALRRRLYPKREGVTLIGTSVTEPDWIAQLPTDRPRLILAEGLLPYIAAEEVPPLLDRLTAGGPGGELAFDAYSRLGLWMIRNNGAIRRTGAELRWFLEDPTELERQVPRLRLLQELLPNDPEGCSAEQLARLSPVARWAALACRIVPAFGKVGRLLRYAF</sequence>
<keyword evidence="4" id="KW-1185">Reference proteome</keyword>
<dbReference type="PIRSF" id="PIRSF028177">
    <property type="entry name" value="Polyketide_synth_Omtfrase_TcmP"/>
    <property type="match status" value="1"/>
</dbReference>
<accession>A0ABS5QJ62</accession>
<dbReference type="RefSeq" id="WP_213671654.1">
    <property type="nucleotide sequence ID" value="NZ_JAHCDA010000004.1"/>
</dbReference>
<dbReference type="PANTHER" id="PTHR43619:SF2">
    <property type="entry name" value="S-ADENOSYL-L-METHIONINE-DEPENDENT METHYLTRANSFERASES SUPERFAMILY PROTEIN"/>
    <property type="match status" value="1"/>
</dbReference>
<dbReference type="InterPro" id="IPR016874">
    <property type="entry name" value="TcmP-like"/>
</dbReference>
<gene>
    <name evidence="3" type="ORF">KHU32_18505</name>
</gene>
<evidence type="ECO:0000256" key="1">
    <source>
        <dbReference type="ARBA" id="ARBA00022603"/>
    </source>
</evidence>
<name>A0ABS5QJ62_9PROT</name>
<keyword evidence="2" id="KW-0808">Transferase</keyword>
<dbReference type="InterPro" id="IPR007213">
    <property type="entry name" value="Ppm1/Ppm2/Tcmp"/>
</dbReference>
<dbReference type="GO" id="GO:0032259">
    <property type="term" value="P:methylation"/>
    <property type="evidence" value="ECO:0007669"/>
    <property type="project" value="UniProtKB-KW"/>
</dbReference>
<dbReference type="Pfam" id="PF04072">
    <property type="entry name" value="LCM"/>
    <property type="match status" value="1"/>
</dbReference>
<dbReference type="Proteomes" id="UP000766336">
    <property type="component" value="Unassembled WGS sequence"/>
</dbReference>
<keyword evidence="1 3" id="KW-0489">Methyltransferase</keyword>
<proteinExistence type="predicted"/>
<dbReference type="SUPFAM" id="SSF53335">
    <property type="entry name" value="S-adenosyl-L-methionine-dependent methyltransferases"/>
    <property type="match status" value="1"/>
</dbReference>
<protein>
    <submittedName>
        <fullName evidence="3">Class I SAM-dependent methyltransferase</fullName>
    </submittedName>
</protein>
<comment type="caution">
    <text evidence="3">The sequence shown here is derived from an EMBL/GenBank/DDBJ whole genome shotgun (WGS) entry which is preliminary data.</text>
</comment>
<dbReference type="GO" id="GO:0008168">
    <property type="term" value="F:methyltransferase activity"/>
    <property type="evidence" value="ECO:0007669"/>
    <property type="project" value="UniProtKB-KW"/>
</dbReference>
<evidence type="ECO:0000256" key="2">
    <source>
        <dbReference type="ARBA" id="ARBA00022679"/>
    </source>
</evidence>
<dbReference type="PANTHER" id="PTHR43619">
    <property type="entry name" value="S-ADENOSYL-L-METHIONINE-DEPENDENT METHYLTRANSFERASE YKTD-RELATED"/>
    <property type="match status" value="1"/>
</dbReference>
<dbReference type="InterPro" id="IPR029063">
    <property type="entry name" value="SAM-dependent_MTases_sf"/>
</dbReference>